<dbReference type="GO" id="GO:1902600">
    <property type="term" value="P:proton transmembrane transport"/>
    <property type="evidence" value="ECO:0007669"/>
    <property type="project" value="UniProtKB-KW"/>
</dbReference>
<accession>A0A934TIG8</accession>
<keyword evidence="3" id="KW-1133">Transmembrane helix</keyword>
<dbReference type="PIRSF" id="PIRSF032126">
    <property type="entry name" value="F0F1_ATP_synthase_subunit_I"/>
    <property type="match status" value="1"/>
</dbReference>
<proteinExistence type="inferred from homology"/>
<reference evidence="4" key="2">
    <citation type="journal article" date="2020" name="Microorganisms">
        <title>Osmotic Adaptation and Compatible Solute Biosynthesis of Phototrophic Bacteria as Revealed from Genome Analyses.</title>
        <authorList>
            <person name="Imhoff J.F."/>
            <person name="Rahn T."/>
            <person name="Kunzel S."/>
            <person name="Keller A."/>
            <person name="Neulinger S.C."/>
        </authorList>
    </citation>
    <scope>NUCLEOTIDE SEQUENCE</scope>
    <source>
        <strain evidence="4">LMG 28126</strain>
    </source>
</reference>
<feature type="transmembrane region" description="Helical" evidence="3">
    <location>
        <begin position="71"/>
        <end position="89"/>
    </location>
</feature>
<protein>
    <recommendedName>
        <fullName evidence="1">ATP synthase protein I</fullName>
    </recommendedName>
</protein>
<dbReference type="EMBL" id="NHSD01000163">
    <property type="protein sequence ID" value="MBK5926764.1"/>
    <property type="molecule type" value="Genomic_DNA"/>
</dbReference>
<dbReference type="Pfam" id="PF09527">
    <property type="entry name" value="ATPase_gene1"/>
    <property type="match status" value="1"/>
</dbReference>
<organism evidence="4 5">
    <name type="scientific">Rhodobaculum claviforme</name>
    <dbReference type="NCBI Taxonomy" id="1549854"/>
    <lineage>
        <taxon>Bacteria</taxon>
        <taxon>Pseudomonadati</taxon>
        <taxon>Pseudomonadota</taxon>
        <taxon>Alphaproteobacteria</taxon>
        <taxon>Rhodobacterales</taxon>
        <taxon>Paracoccaceae</taxon>
        <taxon>Rhodobaculum</taxon>
    </lineage>
</organism>
<comment type="caution">
    <text evidence="4">The sequence shown here is derived from an EMBL/GenBank/DDBJ whole genome shotgun (WGS) entry which is preliminary data.</text>
</comment>
<comment type="function">
    <text evidence="1">A possible function for this protein is to guide the assembly of the membrane sector of the ATPase enzyme complex.</text>
</comment>
<evidence type="ECO:0000256" key="3">
    <source>
        <dbReference type="SAM" id="Phobius"/>
    </source>
</evidence>
<keyword evidence="1 3" id="KW-0472">Membrane</keyword>
<evidence type="ECO:0000313" key="5">
    <source>
        <dbReference type="Proteomes" id="UP000706333"/>
    </source>
</evidence>
<sequence>MGDHSEQERLRRLGERIARMKGEVDPPSESHKDAHSQGQMAWRMVSELVAGLLVGFGMGYGLDALFGTQPWLLLLFTALGFAAGVQGVMRTAQGMQRTLEAEARAAAAGKTPVQGAGKPAGSAPATEQRGDTRRG</sequence>
<dbReference type="InterPro" id="IPR032820">
    <property type="entry name" value="ATPase_put"/>
</dbReference>
<dbReference type="InterPro" id="IPR016989">
    <property type="entry name" value="Atp1_alphaprobac"/>
</dbReference>
<name>A0A934TIG8_9RHOB</name>
<reference evidence="4" key="1">
    <citation type="submission" date="2017-05" db="EMBL/GenBank/DDBJ databases">
        <authorList>
            <person name="Imhoff J.F."/>
            <person name="Rahn T."/>
            <person name="Kuenzel S."/>
            <person name="Neulinger S.C."/>
        </authorList>
    </citation>
    <scope>NUCLEOTIDE SEQUENCE</scope>
    <source>
        <strain evidence="4">LMG 28126</strain>
    </source>
</reference>
<gene>
    <name evidence="4" type="ORF">CCR87_05280</name>
</gene>
<dbReference type="GO" id="GO:0045259">
    <property type="term" value="C:proton-transporting ATP synthase complex"/>
    <property type="evidence" value="ECO:0007669"/>
    <property type="project" value="UniProtKB-UniRule"/>
</dbReference>
<feature type="region of interest" description="Disordered" evidence="2">
    <location>
        <begin position="99"/>
        <end position="135"/>
    </location>
</feature>
<keyword evidence="1" id="KW-0375">Hydrogen ion transport</keyword>
<dbReference type="Proteomes" id="UP000706333">
    <property type="component" value="Unassembled WGS sequence"/>
</dbReference>
<evidence type="ECO:0000256" key="2">
    <source>
        <dbReference type="SAM" id="MobiDB-lite"/>
    </source>
</evidence>
<keyword evidence="5" id="KW-1185">Reference proteome</keyword>
<dbReference type="RefSeq" id="WP_201156531.1">
    <property type="nucleotide sequence ID" value="NZ_NHSD01000163.1"/>
</dbReference>
<comment type="similarity">
    <text evidence="1">Belongs to the bacterial AtpI family.</text>
</comment>
<keyword evidence="1" id="KW-0813">Transport</keyword>
<evidence type="ECO:0000313" key="4">
    <source>
        <dbReference type="EMBL" id="MBK5926764.1"/>
    </source>
</evidence>
<dbReference type="AlphaFoldDB" id="A0A934TIG8"/>
<feature type="transmembrane region" description="Helical" evidence="3">
    <location>
        <begin position="40"/>
        <end position="59"/>
    </location>
</feature>
<evidence type="ECO:0000256" key="1">
    <source>
        <dbReference type="PIRNR" id="PIRNR032126"/>
    </source>
</evidence>
<keyword evidence="1" id="KW-0406">Ion transport</keyword>
<keyword evidence="3" id="KW-0812">Transmembrane</keyword>